<evidence type="ECO:0000313" key="2">
    <source>
        <dbReference type="Proteomes" id="UP000290407"/>
    </source>
</evidence>
<proteinExistence type="predicted"/>
<organism evidence="1 2">
    <name type="scientific">Spirosoma sordidisoli</name>
    <dbReference type="NCBI Taxonomy" id="2502893"/>
    <lineage>
        <taxon>Bacteria</taxon>
        <taxon>Pseudomonadati</taxon>
        <taxon>Bacteroidota</taxon>
        <taxon>Cytophagia</taxon>
        <taxon>Cytophagales</taxon>
        <taxon>Cytophagaceae</taxon>
        <taxon>Spirosoma</taxon>
    </lineage>
</organism>
<name>A0A4Q2UP89_9BACT</name>
<dbReference type="EMBL" id="SBLB01000001">
    <property type="protein sequence ID" value="RYC70692.1"/>
    <property type="molecule type" value="Genomic_DNA"/>
</dbReference>
<evidence type="ECO:0000313" key="1">
    <source>
        <dbReference type="EMBL" id="RYC70692.1"/>
    </source>
</evidence>
<gene>
    <name evidence="1" type="ORF">EQG79_00640</name>
</gene>
<dbReference type="Proteomes" id="UP000290407">
    <property type="component" value="Unassembled WGS sequence"/>
</dbReference>
<dbReference type="RefSeq" id="WP_129598886.1">
    <property type="nucleotide sequence ID" value="NZ_SBLB01000001.1"/>
</dbReference>
<comment type="caution">
    <text evidence="1">The sequence shown here is derived from an EMBL/GenBank/DDBJ whole genome shotgun (WGS) entry which is preliminary data.</text>
</comment>
<sequence>MFNSNRVAEGCLAEAPAPKMHNHSNDREPRQSLSPYEICQIGFSYLWSEEQQEKIGPKRIYDSMLVEDRIARYAAPCVKEFTREIAVVLFEASRTVFRFMAGVEKANMLKSVHEENVYFLIEPDHIMRNTELDYDLVVEVLTDLSQMGVLVRIDAKLHGNSQGNPAFFFDMQHAVFPTKEWFDEMKEVKL</sequence>
<dbReference type="AlphaFoldDB" id="A0A4Q2UP89"/>
<protein>
    <submittedName>
        <fullName evidence="1">Uncharacterized protein</fullName>
    </submittedName>
</protein>
<accession>A0A4Q2UP89</accession>
<reference evidence="1 2" key="1">
    <citation type="submission" date="2019-01" db="EMBL/GenBank/DDBJ databases">
        <title>Spirosoma flava sp. nov., a propanil-degrading bacterium isolated from herbicide-contaminated soil.</title>
        <authorList>
            <person name="Zhang L."/>
            <person name="Jiang J.-D."/>
        </authorList>
    </citation>
    <scope>NUCLEOTIDE SEQUENCE [LARGE SCALE GENOMIC DNA]</scope>
    <source>
        <strain evidence="1 2">TY50</strain>
    </source>
</reference>
<keyword evidence="2" id="KW-1185">Reference proteome</keyword>